<comment type="caution">
    <text evidence="3">The sequence shown here is derived from an EMBL/GenBank/DDBJ whole genome shotgun (WGS) entry which is preliminary data.</text>
</comment>
<organism evidence="3 4">
    <name type="scientific">Mycena chlorophos</name>
    <name type="common">Agaric fungus</name>
    <name type="synonym">Agaricus chlorophos</name>
    <dbReference type="NCBI Taxonomy" id="658473"/>
    <lineage>
        <taxon>Eukaryota</taxon>
        <taxon>Fungi</taxon>
        <taxon>Dikarya</taxon>
        <taxon>Basidiomycota</taxon>
        <taxon>Agaricomycotina</taxon>
        <taxon>Agaricomycetes</taxon>
        <taxon>Agaricomycetidae</taxon>
        <taxon>Agaricales</taxon>
        <taxon>Marasmiineae</taxon>
        <taxon>Mycenaceae</taxon>
        <taxon>Mycena</taxon>
    </lineage>
</organism>
<feature type="compositionally biased region" description="Low complexity" evidence="1">
    <location>
        <begin position="191"/>
        <end position="201"/>
    </location>
</feature>
<evidence type="ECO:0000313" key="4">
    <source>
        <dbReference type="Proteomes" id="UP000613580"/>
    </source>
</evidence>
<feature type="region of interest" description="Disordered" evidence="1">
    <location>
        <begin position="505"/>
        <end position="530"/>
    </location>
</feature>
<dbReference type="AlphaFoldDB" id="A0A8H6VSM4"/>
<keyword evidence="4" id="KW-1185">Reference proteome</keyword>
<keyword evidence="2" id="KW-0732">Signal</keyword>
<reference evidence="3" key="1">
    <citation type="submission" date="2020-05" db="EMBL/GenBank/DDBJ databases">
        <title>Mycena genomes resolve the evolution of fungal bioluminescence.</title>
        <authorList>
            <person name="Tsai I.J."/>
        </authorList>
    </citation>
    <scope>NUCLEOTIDE SEQUENCE</scope>
    <source>
        <strain evidence="3">110903Hualien_Pintung</strain>
    </source>
</reference>
<sequence>MLPSLLVLVPFVVGINAANDWSVPCTKGECSYDLAASNSTAAGSMRIYGSADAITDITTAAGWQILGCDPDALSQDIRLVCTNEDDPASQCGHLYRNISAVNKLVRLPETCGGSAFARIANASDSEDQTLPDELQKRVMRRDGTIPTVKALTIDTNWHEVDYSQTGPVNIEITSSGDQASGVEARAAGAGTVTTGESASGTIVQPGGSASGSLQKISGQAPVDGKISVLEKAFKLSPFTANKKVNLINQSANCGAAGGKLSVDLAANTKAQASITVSAKGTVVPPKLTSFDLVSSVTANIGGTVTMDAGLSGKIDSGTITVLSHPVTGLDFPGVLTVGPVFRVTASIDGNVEVPVKMNAGINFVVNDAQLAFPASAGGKPSSSAFSVGDMPLTIDAEAGVKASGTVTAHMTPALLVGVNALNGKAVSQIDLSFDTNAALTMGLEASASGKASVNVKSAVASAVAAKKTPSAAETKAEEEEEAACKRGTSGVKACAIKTKPKATSKTATKKPAAAAKKPVKKVSTSKKPKRAIATGTASGVASLSGCVKVNTGISVTGSATANFFGLSRLYVPSDPLTDPSDVFSKSTKLTLFTKTFTPFSKCFEATTAKKPAEPAAKKTRELRAYPRSTRLERTRRAALSCPAIKTAPVLSKITSGTISKSSIH</sequence>
<feature type="region of interest" description="Disordered" evidence="1">
    <location>
        <begin position="191"/>
        <end position="216"/>
    </location>
</feature>
<protein>
    <submittedName>
        <fullName evidence="3">Uncharacterized protein</fullName>
    </submittedName>
</protein>
<evidence type="ECO:0000256" key="1">
    <source>
        <dbReference type="SAM" id="MobiDB-lite"/>
    </source>
</evidence>
<proteinExistence type="predicted"/>
<gene>
    <name evidence="3" type="ORF">HMN09_01222000</name>
</gene>
<feature type="compositionally biased region" description="Basic residues" evidence="1">
    <location>
        <begin position="517"/>
        <end position="530"/>
    </location>
</feature>
<feature type="compositionally biased region" description="Low complexity" evidence="1">
    <location>
        <begin position="505"/>
        <end position="516"/>
    </location>
</feature>
<evidence type="ECO:0000313" key="3">
    <source>
        <dbReference type="EMBL" id="KAF7292379.1"/>
    </source>
</evidence>
<feature type="chain" id="PRO_5034136064" evidence="2">
    <location>
        <begin position="18"/>
        <end position="664"/>
    </location>
</feature>
<accession>A0A8H6VSM4</accession>
<evidence type="ECO:0000256" key="2">
    <source>
        <dbReference type="SAM" id="SignalP"/>
    </source>
</evidence>
<feature type="signal peptide" evidence="2">
    <location>
        <begin position="1"/>
        <end position="17"/>
    </location>
</feature>
<dbReference type="Proteomes" id="UP000613580">
    <property type="component" value="Unassembled WGS sequence"/>
</dbReference>
<dbReference type="OrthoDB" id="73875at2759"/>
<name>A0A8H6VSM4_MYCCL</name>
<dbReference type="EMBL" id="JACAZE010000022">
    <property type="protein sequence ID" value="KAF7292379.1"/>
    <property type="molecule type" value="Genomic_DNA"/>
</dbReference>